<keyword evidence="6" id="KW-1185">Reference proteome</keyword>
<evidence type="ECO:0000256" key="1">
    <source>
        <dbReference type="ARBA" id="ARBA00022614"/>
    </source>
</evidence>
<dbReference type="InterPro" id="IPR001611">
    <property type="entry name" value="Leu-rich_rpt"/>
</dbReference>
<name>H6KZA1_SAPGL</name>
<dbReference type="PANTHER" id="PTHR45712">
    <property type="entry name" value="AGAP008170-PA"/>
    <property type="match status" value="1"/>
</dbReference>
<dbReference type="AlphaFoldDB" id="H6KZA1"/>
<dbReference type="OrthoDB" id="1426594at2"/>
<accession>H6KZA1</accession>
<reference evidence="5 6" key="1">
    <citation type="journal article" date="2012" name="Stand. Genomic Sci.">
        <title>Complete genome sequencing and analysis of Saprospira grandis str. Lewin, a predatory marine bacterium.</title>
        <authorList>
            <person name="Saw J.H."/>
            <person name="Yuryev A."/>
            <person name="Kanbe M."/>
            <person name="Hou S."/>
            <person name="Young A.G."/>
            <person name="Aizawa S."/>
            <person name="Alam M."/>
        </authorList>
    </citation>
    <scope>NUCLEOTIDE SEQUENCE [LARGE SCALE GENOMIC DNA]</scope>
    <source>
        <strain evidence="5 6">Lewin</strain>
    </source>
</reference>
<dbReference type="eggNOG" id="COG4886">
    <property type="taxonomic scope" value="Bacteria"/>
</dbReference>
<keyword evidence="1" id="KW-0433">Leucine-rich repeat</keyword>
<dbReference type="Proteomes" id="UP000007519">
    <property type="component" value="Chromosome"/>
</dbReference>
<dbReference type="InterPro" id="IPR032675">
    <property type="entry name" value="LRR_dom_sf"/>
</dbReference>
<keyword evidence="3" id="KW-0732">Signal</keyword>
<sequence>MKTNSYFLAFVFLLLASLPILAQEDGEYYSLKDALAANPKEVYGLYLSQENFSSGLPKGLEAFTNLKELMINNSKLSKLSDIWGAFPNLEYLDLSDNRIEELPPSFSQLSKLKTLSLSHSRIGSASLKQIAALKNLEELSLSNDTTFRSANWDAFASLKKLKKLELDGCWLKEFPKVFAQLPALTYLDLHMNLIEEINVSFGPNLEYLDLSEGRLTYLDIEAKGLKSLLIGLTPIRRFPKRLDQLTYLNLQGSIHSNIPSEVMAYSQLKELAFRGTCMREVSANLTQLKHLEKLHLSRNEIVELPAFFSELPNLKELNLDSNLLRVNSLKEPMRKLKVLSITQNMVTMKETFFKGKYMPALEELYMSRGSCYNTPDFTGANQLKIIYMDDHSVSNVHPSLAELPLLEVLDLSGNEELIFPAGMEKLPLTSLNISSCTNYFGDDGKIYEFPAFIAKLRNLEFLEIANVPYAELPDNWASKAILDYLDVSGTKLPYKEIKEIGVDLEECTIVR</sequence>
<dbReference type="PROSITE" id="PS51450">
    <property type="entry name" value="LRR"/>
    <property type="match status" value="2"/>
</dbReference>
<organism evidence="5 6">
    <name type="scientific">Saprospira grandis (strain Lewin)</name>
    <dbReference type="NCBI Taxonomy" id="984262"/>
    <lineage>
        <taxon>Bacteria</taxon>
        <taxon>Pseudomonadati</taxon>
        <taxon>Bacteroidota</taxon>
        <taxon>Saprospiria</taxon>
        <taxon>Saprospirales</taxon>
        <taxon>Saprospiraceae</taxon>
        <taxon>Saprospira</taxon>
    </lineage>
</organism>
<dbReference type="Gene3D" id="3.80.10.10">
    <property type="entry name" value="Ribonuclease Inhibitor"/>
    <property type="match status" value="2"/>
</dbReference>
<evidence type="ECO:0000259" key="4">
    <source>
        <dbReference type="Pfam" id="PF23598"/>
    </source>
</evidence>
<feature type="signal peptide" evidence="3">
    <location>
        <begin position="1"/>
        <end position="22"/>
    </location>
</feature>
<dbReference type="InterPro" id="IPR055414">
    <property type="entry name" value="LRR_R13L4/SHOC2-like"/>
</dbReference>
<keyword evidence="2" id="KW-0677">Repeat</keyword>
<dbReference type="SUPFAM" id="SSF52058">
    <property type="entry name" value="L domain-like"/>
    <property type="match status" value="2"/>
</dbReference>
<evidence type="ECO:0000313" key="5">
    <source>
        <dbReference type="EMBL" id="AFC24491.1"/>
    </source>
</evidence>
<dbReference type="InterPro" id="IPR050333">
    <property type="entry name" value="SLRP"/>
</dbReference>
<dbReference type="HOGENOM" id="CLU_000288_18_23_10"/>
<dbReference type="InterPro" id="IPR003591">
    <property type="entry name" value="Leu-rich_rpt_typical-subtyp"/>
</dbReference>
<evidence type="ECO:0000313" key="6">
    <source>
        <dbReference type="Proteomes" id="UP000007519"/>
    </source>
</evidence>
<protein>
    <submittedName>
        <fullName evidence="5">Small GTP-binding protein domain-containing protein</fullName>
    </submittedName>
</protein>
<feature type="chain" id="PRO_5003603717" evidence="3">
    <location>
        <begin position="23"/>
        <end position="511"/>
    </location>
</feature>
<gene>
    <name evidence="5" type="ordered locus">SGRA_1756</name>
</gene>
<dbReference type="Pfam" id="PF23598">
    <property type="entry name" value="LRR_14"/>
    <property type="match status" value="1"/>
</dbReference>
<proteinExistence type="predicted"/>
<dbReference type="PANTHER" id="PTHR45712:SF22">
    <property type="entry name" value="INSULIN-LIKE GROWTH FACTOR-BINDING PROTEIN COMPLEX ACID LABILE SUBUNIT"/>
    <property type="match status" value="1"/>
</dbReference>
<dbReference type="RefSeq" id="WP_015692124.1">
    <property type="nucleotide sequence ID" value="NC_016940.1"/>
</dbReference>
<dbReference type="EMBL" id="CP002831">
    <property type="protein sequence ID" value="AFC24491.1"/>
    <property type="molecule type" value="Genomic_DNA"/>
</dbReference>
<dbReference type="STRING" id="984262.SGRA_1756"/>
<dbReference type="KEGG" id="sgn:SGRA_1756"/>
<dbReference type="Pfam" id="PF13855">
    <property type="entry name" value="LRR_8"/>
    <property type="match status" value="1"/>
</dbReference>
<feature type="domain" description="Disease resistance R13L4/SHOC-2-like LRR" evidence="4">
    <location>
        <begin position="59"/>
        <end position="167"/>
    </location>
</feature>
<dbReference type="SMART" id="SM00369">
    <property type="entry name" value="LRR_TYP"/>
    <property type="match status" value="7"/>
</dbReference>
<evidence type="ECO:0000256" key="2">
    <source>
        <dbReference type="ARBA" id="ARBA00022737"/>
    </source>
</evidence>
<dbReference type="SMART" id="SM00364">
    <property type="entry name" value="LRR_BAC"/>
    <property type="match status" value="2"/>
</dbReference>
<evidence type="ECO:0000256" key="3">
    <source>
        <dbReference type="SAM" id="SignalP"/>
    </source>
</evidence>